<organism evidence="1 2">
    <name type="scientific">Trichonephila clavata</name>
    <name type="common">Joro spider</name>
    <name type="synonym">Nephila clavata</name>
    <dbReference type="NCBI Taxonomy" id="2740835"/>
    <lineage>
        <taxon>Eukaryota</taxon>
        <taxon>Metazoa</taxon>
        <taxon>Ecdysozoa</taxon>
        <taxon>Arthropoda</taxon>
        <taxon>Chelicerata</taxon>
        <taxon>Arachnida</taxon>
        <taxon>Araneae</taxon>
        <taxon>Araneomorphae</taxon>
        <taxon>Entelegynae</taxon>
        <taxon>Araneoidea</taxon>
        <taxon>Nephilidae</taxon>
        <taxon>Trichonephila</taxon>
    </lineage>
</organism>
<name>A0A8X6FGB5_TRICU</name>
<dbReference type="OrthoDB" id="6435321at2759"/>
<accession>A0A8X6FGB5</accession>
<dbReference type="AlphaFoldDB" id="A0A8X6FGB5"/>
<proteinExistence type="predicted"/>
<evidence type="ECO:0000313" key="1">
    <source>
        <dbReference type="EMBL" id="GFQ78837.1"/>
    </source>
</evidence>
<evidence type="ECO:0000313" key="2">
    <source>
        <dbReference type="Proteomes" id="UP000887116"/>
    </source>
</evidence>
<reference evidence="1" key="1">
    <citation type="submission" date="2020-07" db="EMBL/GenBank/DDBJ databases">
        <title>Multicomponent nature underlies the extraordinary mechanical properties of spider dragline silk.</title>
        <authorList>
            <person name="Kono N."/>
            <person name="Nakamura H."/>
            <person name="Mori M."/>
            <person name="Yoshida Y."/>
            <person name="Ohtoshi R."/>
            <person name="Malay A.D."/>
            <person name="Moran D.A.P."/>
            <person name="Tomita M."/>
            <person name="Numata K."/>
            <person name="Arakawa K."/>
        </authorList>
    </citation>
    <scope>NUCLEOTIDE SEQUENCE</scope>
</reference>
<keyword evidence="2" id="KW-1185">Reference proteome</keyword>
<comment type="caution">
    <text evidence="1">The sequence shown here is derived from an EMBL/GenBank/DDBJ whole genome shotgun (WGS) entry which is preliminary data.</text>
</comment>
<gene>
    <name evidence="1" type="ORF">TNCT_559771</name>
</gene>
<protein>
    <submittedName>
        <fullName evidence="1">Uncharacterized protein</fullName>
    </submittedName>
</protein>
<dbReference type="Proteomes" id="UP000887116">
    <property type="component" value="Unassembled WGS sequence"/>
</dbReference>
<sequence>MRTAQLDKTSWDKVDSAFKLLTSKDDEVAGVGPTHQDCRNRIRRQPTEGDLSSYLTGSMEGKFAETSNQLPNTWTLARKVANTSPGPSMKDSRP</sequence>
<dbReference type="EMBL" id="BMAO01012066">
    <property type="protein sequence ID" value="GFQ78837.1"/>
    <property type="molecule type" value="Genomic_DNA"/>
</dbReference>